<feature type="non-terminal residue" evidence="1">
    <location>
        <position position="130"/>
    </location>
</feature>
<name>A0AAD5PHV7_9FUNG</name>
<dbReference type="AlphaFoldDB" id="A0AAD5PHV7"/>
<reference evidence="1" key="1">
    <citation type="journal article" date="2022" name="IScience">
        <title>Evolution of zygomycete secretomes and the origins of terrestrial fungal ecologies.</title>
        <authorList>
            <person name="Chang Y."/>
            <person name="Wang Y."/>
            <person name="Mondo S."/>
            <person name="Ahrendt S."/>
            <person name="Andreopoulos W."/>
            <person name="Barry K."/>
            <person name="Beard J."/>
            <person name="Benny G.L."/>
            <person name="Blankenship S."/>
            <person name="Bonito G."/>
            <person name="Cuomo C."/>
            <person name="Desiro A."/>
            <person name="Gervers K.A."/>
            <person name="Hundley H."/>
            <person name="Kuo A."/>
            <person name="LaButti K."/>
            <person name="Lang B.F."/>
            <person name="Lipzen A."/>
            <person name="O'Donnell K."/>
            <person name="Pangilinan J."/>
            <person name="Reynolds N."/>
            <person name="Sandor L."/>
            <person name="Smith M.E."/>
            <person name="Tsang A."/>
            <person name="Grigoriev I.V."/>
            <person name="Stajich J.E."/>
            <person name="Spatafora J.W."/>
        </authorList>
    </citation>
    <scope>NUCLEOTIDE SEQUENCE</scope>
    <source>
        <strain evidence="1">RSA 2281</strain>
    </source>
</reference>
<accession>A0AAD5PHV7</accession>
<organism evidence="1 2">
    <name type="scientific">Phascolomyces articulosus</name>
    <dbReference type="NCBI Taxonomy" id="60185"/>
    <lineage>
        <taxon>Eukaryota</taxon>
        <taxon>Fungi</taxon>
        <taxon>Fungi incertae sedis</taxon>
        <taxon>Mucoromycota</taxon>
        <taxon>Mucoromycotina</taxon>
        <taxon>Mucoromycetes</taxon>
        <taxon>Mucorales</taxon>
        <taxon>Lichtheimiaceae</taxon>
        <taxon>Phascolomyces</taxon>
    </lineage>
</organism>
<sequence length="130" mass="15058">YGRKIDLIVAGKKIQLATNEWKKSNCTDRVALKQQSKNVRMNKAVLKGLEQINVPKDDQKYIFSLAMDWRGNAGYLFYVSRLDDAYLAKHVDTLSIPSTLNELTTFYDTLNTLYVWKHHHQRLVNIIESA</sequence>
<reference evidence="1" key="2">
    <citation type="submission" date="2023-02" db="EMBL/GenBank/DDBJ databases">
        <authorList>
            <consortium name="DOE Joint Genome Institute"/>
            <person name="Mondo S.J."/>
            <person name="Chang Y."/>
            <person name="Wang Y."/>
            <person name="Ahrendt S."/>
            <person name="Andreopoulos W."/>
            <person name="Barry K."/>
            <person name="Beard J."/>
            <person name="Benny G.L."/>
            <person name="Blankenship S."/>
            <person name="Bonito G."/>
            <person name="Cuomo C."/>
            <person name="Desiro A."/>
            <person name="Gervers K.A."/>
            <person name="Hundley H."/>
            <person name="Kuo A."/>
            <person name="LaButti K."/>
            <person name="Lang B.F."/>
            <person name="Lipzen A."/>
            <person name="O'Donnell K."/>
            <person name="Pangilinan J."/>
            <person name="Reynolds N."/>
            <person name="Sandor L."/>
            <person name="Smith M.W."/>
            <person name="Tsang A."/>
            <person name="Grigoriev I.V."/>
            <person name="Stajich J.E."/>
            <person name="Spatafora J.W."/>
        </authorList>
    </citation>
    <scope>NUCLEOTIDE SEQUENCE</scope>
    <source>
        <strain evidence="1">RSA 2281</strain>
    </source>
</reference>
<dbReference type="EMBL" id="JAIXMP010000004">
    <property type="protein sequence ID" value="KAI9274719.1"/>
    <property type="molecule type" value="Genomic_DNA"/>
</dbReference>
<protein>
    <submittedName>
        <fullName evidence="1">Uncharacterized protein</fullName>
    </submittedName>
</protein>
<comment type="caution">
    <text evidence="1">The sequence shown here is derived from an EMBL/GenBank/DDBJ whole genome shotgun (WGS) entry which is preliminary data.</text>
</comment>
<gene>
    <name evidence="1" type="ORF">BDA99DRAFT_414537</name>
</gene>
<evidence type="ECO:0000313" key="1">
    <source>
        <dbReference type="EMBL" id="KAI9274719.1"/>
    </source>
</evidence>
<evidence type="ECO:0000313" key="2">
    <source>
        <dbReference type="Proteomes" id="UP001209540"/>
    </source>
</evidence>
<keyword evidence="2" id="KW-1185">Reference proteome</keyword>
<dbReference type="Proteomes" id="UP001209540">
    <property type="component" value="Unassembled WGS sequence"/>
</dbReference>
<proteinExistence type="predicted"/>
<feature type="non-terminal residue" evidence="1">
    <location>
        <position position="1"/>
    </location>
</feature>